<dbReference type="EMBL" id="HG994369">
    <property type="protein sequence ID" value="CAF1925231.1"/>
    <property type="molecule type" value="Genomic_DNA"/>
</dbReference>
<sequence>MYIHKDLHFGLLEHEIKCDLPSKRILFRGRKRHILCATRRKVIGEKREGVVHSVYFLLFFLSRGFSLFVGENGDLCFLGGCPNRNVVVSRWRLSRKENGVLKEGRRRDLSRGVSQRRRKTIDPQANRKVTEVVSFSGKTSRIGHKGETVELWESTVTRNAICISEVLVLLGNSESENGVANCPKLRLLFTMDLM</sequence>
<gene>
    <name evidence="1" type="ORF">DARMORV10_C05P10960.1</name>
</gene>
<evidence type="ECO:0000313" key="1">
    <source>
        <dbReference type="EMBL" id="CAF1925231.1"/>
    </source>
</evidence>
<reference evidence="1" key="1">
    <citation type="submission" date="2021-01" db="EMBL/GenBank/DDBJ databases">
        <authorList>
            <consortium name="Genoscope - CEA"/>
            <person name="William W."/>
        </authorList>
    </citation>
    <scope>NUCLEOTIDE SEQUENCE</scope>
</reference>
<organism evidence="1">
    <name type="scientific">Brassica napus</name>
    <name type="common">Rape</name>
    <dbReference type="NCBI Taxonomy" id="3708"/>
    <lineage>
        <taxon>Eukaryota</taxon>
        <taxon>Viridiplantae</taxon>
        <taxon>Streptophyta</taxon>
        <taxon>Embryophyta</taxon>
        <taxon>Tracheophyta</taxon>
        <taxon>Spermatophyta</taxon>
        <taxon>Magnoliopsida</taxon>
        <taxon>eudicotyledons</taxon>
        <taxon>Gunneridae</taxon>
        <taxon>Pentapetalae</taxon>
        <taxon>rosids</taxon>
        <taxon>malvids</taxon>
        <taxon>Brassicales</taxon>
        <taxon>Brassicaceae</taxon>
        <taxon>Brassiceae</taxon>
        <taxon>Brassica</taxon>
    </lineage>
</organism>
<dbReference type="AlphaFoldDB" id="A0A816KWC3"/>
<proteinExistence type="predicted"/>
<protein>
    <submittedName>
        <fullName evidence="1">(rape) hypothetical protein</fullName>
    </submittedName>
</protein>
<dbReference type="Proteomes" id="UP001295469">
    <property type="component" value="Chromosome C05"/>
</dbReference>
<name>A0A816KWC3_BRANA</name>
<accession>A0A816KWC3</accession>